<accession>A0A1I0QAW7</accession>
<dbReference type="OrthoDB" id="9832493at2"/>
<sequence length="124" mass="14438">MEITGYIDFIKEQFKEVATANNMIFENRNAGIVALKNQFLEIYFSTEKYDDGMNAYFRNVKKGTYYSLYQSIIKKLGNPDFLTEDEITKSIEFNDDNKSLIFNVAIFVKNHCQDLLNGDFNSLK</sequence>
<evidence type="ECO:0000313" key="2">
    <source>
        <dbReference type="Proteomes" id="UP000199469"/>
    </source>
</evidence>
<organism evidence="1 2">
    <name type="scientific">Chryseobacterium wanjuense</name>
    <dbReference type="NCBI Taxonomy" id="356305"/>
    <lineage>
        <taxon>Bacteria</taxon>
        <taxon>Pseudomonadati</taxon>
        <taxon>Bacteroidota</taxon>
        <taxon>Flavobacteriia</taxon>
        <taxon>Flavobacteriales</taxon>
        <taxon>Weeksellaceae</taxon>
        <taxon>Chryseobacterium group</taxon>
        <taxon>Chryseobacterium</taxon>
    </lineage>
</organism>
<protein>
    <submittedName>
        <fullName evidence="1">Uncharacterized protein</fullName>
    </submittedName>
</protein>
<dbReference type="Proteomes" id="UP000199469">
    <property type="component" value="Unassembled WGS sequence"/>
</dbReference>
<gene>
    <name evidence="1" type="ORF">SAMN05421841_1783</name>
</gene>
<dbReference type="STRING" id="356305.SAMN05421841_1783"/>
<dbReference type="EMBL" id="FOIU01000001">
    <property type="protein sequence ID" value="SEW24137.1"/>
    <property type="molecule type" value="Genomic_DNA"/>
</dbReference>
<name>A0A1I0QAW7_9FLAO</name>
<reference evidence="2" key="1">
    <citation type="submission" date="2016-10" db="EMBL/GenBank/DDBJ databases">
        <authorList>
            <person name="Varghese N."/>
            <person name="Submissions S."/>
        </authorList>
    </citation>
    <scope>NUCLEOTIDE SEQUENCE [LARGE SCALE GENOMIC DNA]</scope>
    <source>
        <strain evidence="2">DSM 17724</strain>
    </source>
</reference>
<evidence type="ECO:0000313" key="1">
    <source>
        <dbReference type="EMBL" id="SEW24137.1"/>
    </source>
</evidence>
<proteinExistence type="predicted"/>
<dbReference type="AlphaFoldDB" id="A0A1I0QAW7"/>
<keyword evidence="2" id="KW-1185">Reference proteome</keyword>
<dbReference type="RefSeq" id="WP_089791618.1">
    <property type="nucleotide sequence ID" value="NZ_FOIU01000001.1"/>
</dbReference>